<feature type="transmembrane region" description="Helical" evidence="6">
    <location>
        <begin position="21"/>
        <end position="46"/>
    </location>
</feature>
<dbReference type="GO" id="GO:0016020">
    <property type="term" value="C:membrane"/>
    <property type="evidence" value="ECO:0007669"/>
    <property type="project" value="UniProtKB-SubCell"/>
</dbReference>
<evidence type="ECO:0000313" key="8">
    <source>
        <dbReference type="Ensembl" id="ENSGWIP00000016287.1"/>
    </source>
</evidence>
<name>A0A8C5E4W2_GOUWI</name>
<reference evidence="8" key="3">
    <citation type="submission" date="2025-09" db="UniProtKB">
        <authorList>
            <consortium name="Ensembl"/>
        </authorList>
    </citation>
    <scope>IDENTIFICATION</scope>
</reference>
<evidence type="ECO:0000256" key="1">
    <source>
        <dbReference type="ARBA" id="ARBA00004141"/>
    </source>
</evidence>
<keyword evidence="9" id="KW-1185">Reference proteome</keyword>
<evidence type="ECO:0000259" key="7">
    <source>
        <dbReference type="PROSITE" id="PS50922"/>
    </source>
</evidence>
<reference evidence="8" key="1">
    <citation type="submission" date="2020-06" db="EMBL/GenBank/DDBJ databases">
        <authorList>
            <consortium name="Wellcome Sanger Institute Data Sharing"/>
        </authorList>
    </citation>
    <scope>NUCLEOTIDE SEQUENCE [LARGE SCALE GENOMIC DNA]</scope>
</reference>
<keyword evidence="3 6" id="KW-1133">Transmembrane helix</keyword>
<feature type="transmembrane region" description="Helical" evidence="6">
    <location>
        <begin position="182"/>
        <end position="203"/>
    </location>
</feature>
<dbReference type="Pfam" id="PF03798">
    <property type="entry name" value="TRAM_LAG1_CLN8"/>
    <property type="match status" value="1"/>
</dbReference>
<evidence type="ECO:0000256" key="4">
    <source>
        <dbReference type="ARBA" id="ARBA00023136"/>
    </source>
</evidence>
<organism evidence="8 9">
    <name type="scientific">Gouania willdenowi</name>
    <name type="common">Blunt-snouted clingfish</name>
    <name type="synonym">Lepadogaster willdenowi</name>
    <dbReference type="NCBI Taxonomy" id="441366"/>
    <lineage>
        <taxon>Eukaryota</taxon>
        <taxon>Metazoa</taxon>
        <taxon>Chordata</taxon>
        <taxon>Craniata</taxon>
        <taxon>Vertebrata</taxon>
        <taxon>Euteleostomi</taxon>
        <taxon>Actinopterygii</taxon>
        <taxon>Neopterygii</taxon>
        <taxon>Teleostei</taxon>
        <taxon>Neoteleostei</taxon>
        <taxon>Acanthomorphata</taxon>
        <taxon>Ovalentaria</taxon>
        <taxon>Blenniimorphae</taxon>
        <taxon>Blenniiformes</taxon>
        <taxon>Gobiesocoidei</taxon>
        <taxon>Gobiesocidae</taxon>
        <taxon>Gobiesocinae</taxon>
        <taxon>Gouania</taxon>
    </lineage>
</organism>
<evidence type="ECO:0000256" key="2">
    <source>
        <dbReference type="ARBA" id="ARBA00022692"/>
    </source>
</evidence>
<dbReference type="InterPro" id="IPR006634">
    <property type="entry name" value="TLC-dom"/>
</dbReference>
<evidence type="ECO:0000256" key="6">
    <source>
        <dbReference type="SAM" id="Phobius"/>
    </source>
</evidence>
<accession>A0A8C5E4W2</accession>
<evidence type="ECO:0000313" key="9">
    <source>
        <dbReference type="Proteomes" id="UP000694680"/>
    </source>
</evidence>
<feature type="transmembrane region" description="Helical" evidence="6">
    <location>
        <begin position="148"/>
        <end position="170"/>
    </location>
</feature>
<dbReference type="GO" id="GO:0005783">
    <property type="term" value="C:endoplasmic reticulum"/>
    <property type="evidence" value="ECO:0007669"/>
    <property type="project" value="TreeGrafter"/>
</dbReference>
<proteinExistence type="predicted"/>
<evidence type="ECO:0000256" key="5">
    <source>
        <dbReference type="PROSITE-ProRule" id="PRU00205"/>
    </source>
</evidence>
<dbReference type="OrthoDB" id="10266980at2759"/>
<dbReference type="InterPro" id="IPR050846">
    <property type="entry name" value="TLCD"/>
</dbReference>
<dbReference type="PROSITE" id="PS50922">
    <property type="entry name" value="TLC"/>
    <property type="match status" value="1"/>
</dbReference>
<dbReference type="GO" id="GO:0055088">
    <property type="term" value="P:lipid homeostasis"/>
    <property type="evidence" value="ECO:0007669"/>
    <property type="project" value="TreeGrafter"/>
</dbReference>
<dbReference type="Proteomes" id="UP000694680">
    <property type="component" value="Chromosome 8"/>
</dbReference>
<dbReference type="PANTHER" id="PTHR13439:SF15">
    <property type="entry name" value="CERAMIDE SYNTHASE"/>
    <property type="match status" value="1"/>
</dbReference>
<dbReference type="PANTHER" id="PTHR13439">
    <property type="entry name" value="CT120 PROTEIN"/>
    <property type="match status" value="1"/>
</dbReference>
<dbReference type="CTD" id="323326"/>
<dbReference type="GO" id="GO:0046513">
    <property type="term" value="P:ceramide biosynthetic process"/>
    <property type="evidence" value="ECO:0007669"/>
    <property type="project" value="TreeGrafter"/>
</dbReference>
<evidence type="ECO:0000256" key="3">
    <source>
        <dbReference type="ARBA" id="ARBA00022989"/>
    </source>
</evidence>
<gene>
    <name evidence="8" type="primary">tlcd3ba</name>
</gene>
<feature type="transmembrane region" description="Helical" evidence="6">
    <location>
        <begin position="121"/>
        <end position="142"/>
    </location>
</feature>
<dbReference type="AlphaFoldDB" id="A0A8C5E4W2"/>
<comment type="subcellular location">
    <subcellularLocation>
        <location evidence="1">Membrane</location>
        <topology evidence="1">Multi-pass membrane protein</topology>
    </subcellularLocation>
</comment>
<dbReference type="RefSeq" id="XP_028311111.1">
    <property type="nucleotide sequence ID" value="XM_028455310.1"/>
</dbReference>
<dbReference type="GO" id="GO:0050291">
    <property type="term" value="F:sphingosine N-acyltransferase activity"/>
    <property type="evidence" value="ECO:0007669"/>
    <property type="project" value="TreeGrafter"/>
</dbReference>
<dbReference type="Ensembl" id="ENSGWIT00000017995.1">
    <property type="protein sequence ID" value="ENSGWIP00000016287.1"/>
    <property type="gene ID" value="ENSGWIG00000009147.1"/>
</dbReference>
<feature type="transmembrane region" description="Helical" evidence="6">
    <location>
        <begin position="79"/>
        <end position="100"/>
    </location>
</feature>
<sequence>MERRRLCSGVNTVGTQTFYCFCVSAIVLCFSVILCVDLLCVCVSLVSSLQAVMASSVGYIITSSCSDIIEDSHWLTDAYIVFATPYFLYDIYAMWVCYGHRLRVKGHQEGVAVLHFLRREFLLVTHHIFMVAICCPVSLMWRKGKADYFQGVLFLAELSTPSVSLGKVLIQYQQQHTLLYKLNGLFTLVSFFSCRVFLFPYLYFTYSRYLSVPLWAIPMVVPWQCNLGFLLLWPLQLYWFTLIAQRAVRHLTTRHITTRPVGINQ</sequence>
<keyword evidence="4 5" id="KW-0472">Membrane</keyword>
<reference evidence="8" key="2">
    <citation type="submission" date="2025-08" db="UniProtKB">
        <authorList>
            <consortium name="Ensembl"/>
        </authorList>
    </citation>
    <scope>IDENTIFICATION</scope>
</reference>
<dbReference type="SMART" id="SM00724">
    <property type="entry name" value="TLC"/>
    <property type="match status" value="1"/>
</dbReference>
<feature type="transmembrane region" description="Helical" evidence="6">
    <location>
        <begin position="215"/>
        <end position="240"/>
    </location>
</feature>
<feature type="domain" description="TLC" evidence="7">
    <location>
        <begin position="36"/>
        <end position="252"/>
    </location>
</feature>
<protein>
    <submittedName>
        <fullName evidence="8">Protein FAM57B-like</fullName>
    </submittedName>
</protein>
<keyword evidence="2 5" id="KW-0812">Transmembrane</keyword>
<dbReference type="GeneID" id="114468428"/>